<organism evidence="1 2">
    <name type="scientific">Mucuna pruriens</name>
    <name type="common">Velvet bean</name>
    <name type="synonym">Dolichos pruriens</name>
    <dbReference type="NCBI Taxonomy" id="157652"/>
    <lineage>
        <taxon>Eukaryota</taxon>
        <taxon>Viridiplantae</taxon>
        <taxon>Streptophyta</taxon>
        <taxon>Embryophyta</taxon>
        <taxon>Tracheophyta</taxon>
        <taxon>Spermatophyta</taxon>
        <taxon>Magnoliopsida</taxon>
        <taxon>eudicotyledons</taxon>
        <taxon>Gunneridae</taxon>
        <taxon>Pentapetalae</taxon>
        <taxon>rosids</taxon>
        <taxon>fabids</taxon>
        <taxon>Fabales</taxon>
        <taxon>Fabaceae</taxon>
        <taxon>Papilionoideae</taxon>
        <taxon>50 kb inversion clade</taxon>
        <taxon>NPAAA clade</taxon>
        <taxon>indigoferoid/millettioid clade</taxon>
        <taxon>Phaseoleae</taxon>
        <taxon>Mucuna</taxon>
    </lineage>
</organism>
<evidence type="ECO:0000313" key="1">
    <source>
        <dbReference type="EMBL" id="RDX61681.1"/>
    </source>
</evidence>
<protein>
    <submittedName>
        <fullName evidence="1">Uncharacterized protein</fullName>
    </submittedName>
</protein>
<accession>A0A371E6M3</accession>
<dbReference type="EMBL" id="QJKJ01015987">
    <property type="protein sequence ID" value="RDX61681.1"/>
    <property type="molecule type" value="Genomic_DNA"/>
</dbReference>
<reference evidence="1" key="1">
    <citation type="submission" date="2018-05" db="EMBL/GenBank/DDBJ databases">
        <title>Draft genome of Mucuna pruriens seed.</title>
        <authorList>
            <person name="Nnadi N.E."/>
            <person name="Vos R."/>
            <person name="Hasami M.H."/>
            <person name="Devisetty U.K."/>
            <person name="Aguiy J.C."/>
        </authorList>
    </citation>
    <scope>NUCLEOTIDE SEQUENCE [LARGE SCALE GENOMIC DNA]</scope>
    <source>
        <strain evidence="1">JCA_2017</strain>
    </source>
</reference>
<comment type="caution">
    <text evidence="1">The sequence shown here is derived from an EMBL/GenBank/DDBJ whole genome shotgun (WGS) entry which is preliminary data.</text>
</comment>
<gene>
    <name evidence="1" type="ORF">CR513_60066</name>
</gene>
<feature type="non-terminal residue" evidence="1">
    <location>
        <position position="1"/>
    </location>
</feature>
<name>A0A371E6M3_MUCPR</name>
<proteinExistence type="predicted"/>
<dbReference type="PANTHER" id="PTHR33240:SF15">
    <property type="entry name" value="GAG-PRO-LIKE PROTEIN"/>
    <property type="match status" value="1"/>
</dbReference>
<dbReference type="AlphaFoldDB" id="A0A371E6M3"/>
<keyword evidence="2" id="KW-1185">Reference proteome</keyword>
<dbReference type="Proteomes" id="UP000257109">
    <property type="component" value="Unassembled WGS sequence"/>
</dbReference>
<dbReference type="PANTHER" id="PTHR33240">
    <property type="entry name" value="OS08G0508500 PROTEIN"/>
    <property type="match status" value="1"/>
</dbReference>
<sequence>MVISVVAEDFRIERVLIDQGSSTNILYGFTYRRMGLLVLKETPGCLYGFLRERMPIRGIVKMDTIFGEGSNARMIPMLYTVVEAEASYNIIMGRPALNRLKAIVSTYHLCMKYPTSEGVGSVWANSNMARRCYEDSLRVGQRMSAVNTLSLELDPRSHDERERPHPMKKLKEIQIDLRENQKTKISTIMTKEQEADLIRYLYSRIDPNFMNHRLSIAQDARSVMQKKRKQGKEKRKAIKEETSKLVTARFIWEVRYP</sequence>
<evidence type="ECO:0000313" key="2">
    <source>
        <dbReference type="Proteomes" id="UP000257109"/>
    </source>
</evidence>